<organism evidence="1 2">
    <name type="scientific">Sporomusa sphaeroides DSM 2875</name>
    <dbReference type="NCBI Taxonomy" id="1337886"/>
    <lineage>
        <taxon>Bacteria</taxon>
        <taxon>Bacillati</taxon>
        <taxon>Bacillota</taxon>
        <taxon>Negativicutes</taxon>
        <taxon>Selenomonadales</taxon>
        <taxon>Sporomusaceae</taxon>
        <taxon>Sporomusa</taxon>
    </lineage>
</organism>
<proteinExistence type="predicted"/>
<evidence type="ECO:0008006" key="3">
    <source>
        <dbReference type="Google" id="ProtNLM"/>
    </source>
</evidence>
<sequence length="50" mass="5976">MEKDEFIKKAKELGYTDEMINEDIKLQEEAEKQGIKIPWELRLIELPIND</sequence>
<reference evidence="1 2" key="1">
    <citation type="submission" date="2016-01" db="EMBL/GenBank/DDBJ databases">
        <authorList>
            <person name="Brown R."/>
        </authorList>
    </citation>
    <scope>NUCLEOTIDE SEQUENCE [LARGE SCALE GENOMIC DNA]</scope>
    <source>
        <strain evidence="1">Sporomusa sphaeroides DSM 2875</strain>
    </source>
</reference>
<protein>
    <recommendedName>
        <fullName evidence="3">Nif11 domain-containing protein</fullName>
    </recommendedName>
</protein>
<dbReference type="EMBL" id="FCOW01000008">
    <property type="protein sequence ID" value="CVK19209.1"/>
    <property type="molecule type" value="Genomic_DNA"/>
</dbReference>
<accession>A0ABM9W263</accession>
<evidence type="ECO:0000313" key="1">
    <source>
        <dbReference type="EMBL" id="CVK19209.1"/>
    </source>
</evidence>
<gene>
    <name evidence="1" type="ORF">SSPH_01858</name>
</gene>
<dbReference type="RefSeq" id="WP_158027073.1">
    <property type="nucleotide sequence ID" value="NZ_CP146991.1"/>
</dbReference>
<name>A0ABM9W263_9FIRM</name>
<comment type="caution">
    <text evidence="1">The sequence shown here is derived from an EMBL/GenBank/DDBJ whole genome shotgun (WGS) entry which is preliminary data.</text>
</comment>
<keyword evidence="2" id="KW-1185">Reference proteome</keyword>
<evidence type="ECO:0000313" key="2">
    <source>
        <dbReference type="Proteomes" id="UP000245702"/>
    </source>
</evidence>
<dbReference type="Proteomes" id="UP000245702">
    <property type="component" value="Unassembled WGS sequence"/>
</dbReference>